<proteinExistence type="inferred from homology"/>
<evidence type="ECO:0000259" key="3">
    <source>
        <dbReference type="Pfam" id="PF06441"/>
    </source>
</evidence>
<dbReference type="AlphaFoldDB" id="A0A9P8WFN8"/>
<dbReference type="SUPFAM" id="SSF53474">
    <property type="entry name" value="alpha/beta-Hydrolases"/>
    <property type="match status" value="1"/>
</dbReference>
<protein>
    <submittedName>
        <fullName evidence="4">Alpha/Beta hydrolase protein</fullName>
    </submittedName>
</protein>
<dbReference type="PANTHER" id="PTHR21661">
    <property type="entry name" value="EPOXIDE HYDROLASE 1-RELATED"/>
    <property type="match status" value="1"/>
</dbReference>
<dbReference type="Pfam" id="PF06441">
    <property type="entry name" value="EHN"/>
    <property type="match status" value="1"/>
</dbReference>
<gene>
    <name evidence="4" type="ORF">B0T10DRAFT_471868</name>
</gene>
<keyword evidence="5" id="KW-1185">Reference proteome</keyword>
<feature type="domain" description="Epoxide hydrolase N-terminal" evidence="3">
    <location>
        <begin position="20"/>
        <end position="132"/>
    </location>
</feature>
<dbReference type="PIRSF" id="PIRSF001112">
    <property type="entry name" value="Epoxide_hydrolase"/>
    <property type="match status" value="1"/>
</dbReference>
<dbReference type="InterPro" id="IPR010497">
    <property type="entry name" value="Epoxide_hydro_N"/>
</dbReference>
<dbReference type="GO" id="GO:0097176">
    <property type="term" value="P:epoxide metabolic process"/>
    <property type="evidence" value="ECO:0007669"/>
    <property type="project" value="TreeGrafter"/>
</dbReference>
<dbReference type="InterPro" id="IPR000639">
    <property type="entry name" value="Epox_hydrolase-like"/>
</dbReference>
<dbReference type="PRINTS" id="PR00412">
    <property type="entry name" value="EPOXHYDRLASE"/>
</dbReference>
<keyword evidence="2 4" id="KW-0378">Hydrolase</keyword>
<reference evidence="4 5" key="1">
    <citation type="journal article" date="2021" name="Nat. Commun.">
        <title>Genetic determinants of endophytism in the Arabidopsis root mycobiome.</title>
        <authorList>
            <person name="Mesny F."/>
            <person name="Miyauchi S."/>
            <person name="Thiergart T."/>
            <person name="Pickel B."/>
            <person name="Atanasova L."/>
            <person name="Karlsson M."/>
            <person name="Huettel B."/>
            <person name="Barry K.W."/>
            <person name="Haridas S."/>
            <person name="Chen C."/>
            <person name="Bauer D."/>
            <person name="Andreopoulos W."/>
            <person name="Pangilinan J."/>
            <person name="LaButti K."/>
            <person name="Riley R."/>
            <person name="Lipzen A."/>
            <person name="Clum A."/>
            <person name="Drula E."/>
            <person name="Henrissat B."/>
            <person name="Kohler A."/>
            <person name="Grigoriev I.V."/>
            <person name="Martin F.M."/>
            <person name="Hacquard S."/>
        </authorList>
    </citation>
    <scope>NUCLEOTIDE SEQUENCE [LARGE SCALE GENOMIC DNA]</scope>
    <source>
        <strain evidence="4 5">MPI-CAGE-CH-0241</strain>
    </source>
</reference>
<sequence length="413" mass="46182">MASIPFSKPPHPVASSANLTPFTISVPENKTEDLKTLLKLSPIAPPNWANSRRDGSLGISRDGLVEMVDYWQTKYDWRKWESTLNSLPQYEIAVVDDDSTPYTIHFFAMFSENPSAIPVLLLHGWPGSVVEFLPLFLKLRSQYASKGPESLPYHIIVPHFIGFGFSSPPPRDGNFFTHVHNARLVSKMMHALGFAESGYVVQGGDLGSITAPVVANLDPACKLVHVNQLTIPPPSGVDVEGDIKAGKYTPEETESLMNTMEFAKTGTAFIKLDGTRPATAGFVIGSSPVSLLAWIGEKMTSWTDETPELDLILTNVSLYWFSECYPTSIYLHRQIVDDFGPFMHAWKDVNVPVGYSWFRKEISSPPKAWIDQMGKVKWYRTHDKGGHFAALELPDVLWKDVEDFVEEFWEKSG</sequence>
<organism evidence="4 5">
    <name type="scientific">Thelonectria olida</name>
    <dbReference type="NCBI Taxonomy" id="1576542"/>
    <lineage>
        <taxon>Eukaryota</taxon>
        <taxon>Fungi</taxon>
        <taxon>Dikarya</taxon>
        <taxon>Ascomycota</taxon>
        <taxon>Pezizomycotina</taxon>
        <taxon>Sordariomycetes</taxon>
        <taxon>Hypocreomycetidae</taxon>
        <taxon>Hypocreales</taxon>
        <taxon>Nectriaceae</taxon>
        <taxon>Thelonectria</taxon>
    </lineage>
</organism>
<evidence type="ECO:0000256" key="2">
    <source>
        <dbReference type="ARBA" id="ARBA00022801"/>
    </source>
</evidence>
<name>A0A9P8WFN8_9HYPO</name>
<dbReference type="GO" id="GO:0004301">
    <property type="term" value="F:epoxide hydrolase activity"/>
    <property type="evidence" value="ECO:0007669"/>
    <property type="project" value="TreeGrafter"/>
</dbReference>
<dbReference type="EMBL" id="JAGPYM010000002">
    <property type="protein sequence ID" value="KAH6898137.1"/>
    <property type="molecule type" value="Genomic_DNA"/>
</dbReference>
<accession>A0A9P8WFN8</accession>
<dbReference type="Gene3D" id="3.40.50.1820">
    <property type="entry name" value="alpha/beta hydrolase"/>
    <property type="match status" value="1"/>
</dbReference>
<dbReference type="Proteomes" id="UP000777438">
    <property type="component" value="Unassembled WGS sequence"/>
</dbReference>
<evidence type="ECO:0000256" key="1">
    <source>
        <dbReference type="ARBA" id="ARBA00010088"/>
    </source>
</evidence>
<dbReference type="InterPro" id="IPR016292">
    <property type="entry name" value="Epoxide_hydrolase"/>
</dbReference>
<dbReference type="OrthoDB" id="7130006at2759"/>
<evidence type="ECO:0000313" key="4">
    <source>
        <dbReference type="EMBL" id="KAH6898137.1"/>
    </source>
</evidence>
<evidence type="ECO:0000313" key="5">
    <source>
        <dbReference type="Proteomes" id="UP000777438"/>
    </source>
</evidence>
<dbReference type="InterPro" id="IPR029058">
    <property type="entry name" value="AB_hydrolase_fold"/>
</dbReference>
<comment type="caution">
    <text evidence="4">The sequence shown here is derived from an EMBL/GenBank/DDBJ whole genome shotgun (WGS) entry which is preliminary data.</text>
</comment>
<dbReference type="PANTHER" id="PTHR21661:SF39">
    <property type="entry name" value="HYDROLASE, PUTATIVE (AFU_ORTHOLOGUE AFUA_3G08960)-RELATED"/>
    <property type="match status" value="1"/>
</dbReference>
<comment type="similarity">
    <text evidence="1">Belongs to the peptidase S33 family.</text>
</comment>